<evidence type="ECO:0000313" key="1">
    <source>
        <dbReference type="EMBL" id="KAJ7339042.1"/>
    </source>
</evidence>
<organism evidence="1 2">
    <name type="scientific">Mycena albidolilacea</name>
    <dbReference type="NCBI Taxonomy" id="1033008"/>
    <lineage>
        <taxon>Eukaryota</taxon>
        <taxon>Fungi</taxon>
        <taxon>Dikarya</taxon>
        <taxon>Basidiomycota</taxon>
        <taxon>Agaricomycotina</taxon>
        <taxon>Agaricomycetes</taxon>
        <taxon>Agaricomycetidae</taxon>
        <taxon>Agaricales</taxon>
        <taxon>Marasmiineae</taxon>
        <taxon>Mycenaceae</taxon>
        <taxon>Mycena</taxon>
    </lineage>
</organism>
<feature type="non-terminal residue" evidence="1">
    <location>
        <position position="1"/>
    </location>
</feature>
<proteinExistence type="predicted"/>
<evidence type="ECO:0000313" key="2">
    <source>
        <dbReference type="Proteomes" id="UP001218218"/>
    </source>
</evidence>
<accession>A0AAD6ZTF6</accession>
<name>A0AAD6ZTF6_9AGAR</name>
<reference evidence="1" key="1">
    <citation type="submission" date="2023-03" db="EMBL/GenBank/DDBJ databases">
        <title>Massive genome expansion in bonnet fungi (Mycena s.s.) driven by repeated elements and novel gene families across ecological guilds.</title>
        <authorList>
            <consortium name="Lawrence Berkeley National Laboratory"/>
            <person name="Harder C.B."/>
            <person name="Miyauchi S."/>
            <person name="Viragh M."/>
            <person name="Kuo A."/>
            <person name="Thoen E."/>
            <person name="Andreopoulos B."/>
            <person name="Lu D."/>
            <person name="Skrede I."/>
            <person name="Drula E."/>
            <person name="Henrissat B."/>
            <person name="Morin E."/>
            <person name="Kohler A."/>
            <person name="Barry K."/>
            <person name="LaButti K."/>
            <person name="Morin E."/>
            <person name="Salamov A."/>
            <person name="Lipzen A."/>
            <person name="Mereny Z."/>
            <person name="Hegedus B."/>
            <person name="Baldrian P."/>
            <person name="Stursova M."/>
            <person name="Weitz H."/>
            <person name="Taylor A."/>
            <person name="Grigoriev I.V."/>
            <person name="Nagy L.G."/>
            <person name="Martin F."/>
            <person name="Kauserud H."/>
        </authorList>
    </citation>
    <scope>NUCLEOTIDE SEQUENCE</scope>
    <source>
        <strain evidence="1">CBHHK002</strain>
    </source>
</reference>
<protein>
    <submittedName>
        <fullName evidence="1">Uncharacterized protein</fullName>
    </submittedName>
</protein>
<feature type="non-terminal residue" evidence="1">
    <location>
        <position position="90"/>
    </location>
</feature>
<gene>
    <name evidence="1" type="ORF">DFH08DRAFT_633500</name>
</gene>
<dbReference type="Proteomes" id="UP001218218">
    <property type="component" value="Unassembled WGS sequence"/>
</dbReference>
<comment type="caution">
    <text evidence="1">The sequence shown here is derived from an EMBL/GenBank/DDBJ whole genome shotgun (WGS) entry which is preliminary data.</text>
</comment>
<sequence length="90" mass="9866">VTSAPTKPIDASPFQLQRSCSARCAQALGSEIYAGCSDGELTRFVEQIVLLPSISRVLVLSDHENHFYTLPALNALPPHIIKPIRHVIVF</sequence>
<keyword evidence="2" id="KW-1185">Reference proteome</keyword>
<dbReference type="AlphaFoldDB" id="A0AAD6ZTF6"/>
<dbReference type="EMBL" id="JARIHO010000028">
    <property type="protein sequence ID" value="KAJ7339042.1"/>
    <property type="molecule type" value="Genomic_DNA"/>
</dbReference>